<keyword evidence="3" id="KW-1185">Reference proteome</keyword>
<comment type="caution">
    <text evidence="2">The sequence shown here is derived from an EMBL/GenBank/DDBJ whole genome shotgun (WGS) entry which is preliminary data.</text>
</comment>
<proteinExistence type="predicted"/>
<feature type="signal peptide" evidence="1">
    <location>
        <begin position="1"/>
        <end position="19"/>
    </location>
</feature>
<dbReference type="Proteomes" id="UP001596292">
    <property type="component" value="Unassembled WGS sequence"/>
</dbReference>
<accession>A0ABW2BQ82</accession>
<name>A0ABW2BQ82_9HYPH</name>
<gene>
    <name evidence="2" type="ORF">ACFQE0_25610</name>
</gene>
<evidence type="ECO:0000256" key="1">
    <source>
        <dbReference type="SAM" id="SignalP"/>
    </source>
</evidence>
<evidence type="ECO:0000313" key="3">
    <source>
        <dbReference type="Proteomes" id="UP001596292"/>
    </source>
</evidence>
<protein>
    <recommendedName>
        <fullName evidence="4">Porin</fullName>
    </recommendedName>
</protein>
<dbReference type="RefSeq" id="WP_378974742.1">
    <property type="nucleotide sequence ID" value="NZ_JBHSWN010000001.1"/>
</dbReference>
<reference evidence="3" key="1">
    <citation type="journal article" date="2019" name="Int. J. Syst. Evol. Microbiol.">
        <title>The Global Catalogue of Microorganisms (GCM) 10K type strain sequencing project: providing services to taxonomists for standard genome sequencing and annotation.</title>
        <authorList>
            <consortium name="The Broad Institute Genomics Platform"/>
            <consortium name="The Broad Institute Genome Sequencing Center for Infectious Disease"/>
            <person name="Wu L."/>
            <person name="Ma J."/>
        </authorList>
    </citation>
    <scope>NUCLEOTIDE SEQUENCE [LARGE SCALE GENOMIC DNA]</scope>
    <source>
        <strain evidence="3">CCUG 48316</strain>
    </source>
</reference>
<organism evidence="2 3">
    <name type="scientific">Methylobacterium komagatae</name>
    <dbReference type="NCBI Taxonomy" id="374425"/>
    <lineage>
        <taxon>Bacteria</taxon>
        <taxon>Pseudomonadati</taxon>
        <taxon>Pseudomonadota</taxon>
        <taxon>Alphaproteobacteria</taxon>
        <taxon>Hyphomicrobiales</taxon>
        <taxon>Methylobacteriaceae</taxon>
        <taxon>Methylobacterium</taxon>
    </lineage>
</organism>
<evidence type="ECO:0000313" key="2">
    <source>
        <dbReference type="EMBL" id="MFC6792633.1"/>
    </source>
</evidence>
<feature type="chain" id="PRO_5047029512" description="Porin" evidence="1">
    <location>
        <begin position="20"/>
        <end position="81"/>
    </location>
</feature>
<sequence length="81" mass="8631">MMRLPLLVLVLLVPISALAAEPEARPRFCAEDLPEGVRLPGTPPCPAAPNRKPKADGFRDLGNGLSVRIGGRVSAEYGVNR</sequence>
<dbReference type="EMBL" id="JBHSWN010000001">
    <property type="protein sequence ID" value="MFC6792633.1"/>
    <property type="molecule type" value="Genomic_DNA"/>
</dbReference>
<evidence type="ECO:0008006" key="4">
    <source>
        <dbReference type="Google" id="ProtNLM"/>
    </source>
</evidence>
<keyword evidence="1" id="KW-0732">Signal</keyword>